<organism evidence="2 3">
    <name type="scientific">Vibrio aquaticus</name>
    <dbReference type="NCBI Taxonomy" id="2496559"/>
    <lineage>
        <taxon>Bacteria</taxon>
        <taxon>Pseudomonadati</taxon>
        <taxon>Pseudomonadota</taxon>
        <taxon>Gammaproteobacteria</taxon>
        <taxon>Vibrionales</taxon>
        <taxon>Vibrionaceae</taxon>
        <taxon>Vibrio</taxon>
    </lineage>
</organism>
<dbReference type="RefSeq" id="WP_126573725.1">
    <property type="nucleotide sequence ID" value="NZ_RXZH01000002.1"/>
</dbReference>
<keyword evidence="3" id="KW-1185">Reference proteome</keyword>
<dbReference type="EMBL" id="RXZH01000002">
    <property type="protein sequence ID" value="RTZ16723.1"/>
    <property type="molecule type" value="Genomic_DNA"/>
</dbReference>
<sequence length="261" mass="30075">MLSGWFRSCEIQTYWLADCQAHQRAVKEFGFGFEESLPLFSGALFEQVTSLSPWLVPVSNELLDLKEETLGQGIGLASTASINSLVDHLRSLLFASFNGEEVMFRYYDNNVIEPMLRAMEEDERNRFLGNIDQLAVSADALQCYVNGSVTSYSLQTQPWWKIQEHHLAALYNAEVHARSIERRWWNLFPQMMARLNNPQMLIVETLEKAQTQGYEPEIHEACVMVEIARRTQTQLSDLTQPFQLTFDELNTLETINKVWIS</sequence>
<gene>
    <name evidence="2" type="ORF">EJ063_07985</name>
</gene>
<accession>A0A3S0Q2J7</accession>
<dbReference type="InterPro" id="IPR025391">
    <property type="entry name" value="DUF4123"/>
</dbReference>
<dbReference type="Pfam" id="PF13503">
    <property type="entry name" value="DUF4123"/>
    <property type="match status" value="1"/>
</dbReference>
<comment type="caution">
    <text evidence="2">The sequence shown here is derived from an EMBL/GenBank/DDBJ whole genome shotgun (WGS) entry which is preliminary data.</text>
</comment>
<dbReference type="Proteomes" id="UP000268973">
    <property type="component" value="Unassembled WGS sequence"/>
</dbReference>
<feature type="domain" description="DUF4123" evidence="1">
    <location>
        <begin position="14"/>
        <end position="125"/>
    </location>
</feature>
<evidence type="ECO:0000313" key="3">
    <source>
        <dbReference type="Proteomes" id="UP000268973"/>
    </source>
</evidence>
<evidence type="ECO:0000259" key="1">
    <source>
        <dbReference type="Pfam" id="PF13503"/>
    </source>
</evidence>
<dbReference type="OrthoDB" id="5891132at2"/>
<proteinExistence type="predicted"/>
<protein>
    <submittedName>
        <fullName evidence="2">DUF4123 domain-containing protein</fullName>
    </submittedName>
</protein>
<evidence type="ECO:0000313" key="2">
    <source>
        <dbReference type="EMBL" id="RTZ16723.1"/>
    </source>
</evidence>
<dbReference type="AlphaFoldDB" id="A0A3S0Q2J7"/>
<name>A0A3S0Q2J7_9VIBR</name>
<reference evidence="2 3" key="1">
    <citation type="submission" date="2018-12" db="EMBL/GenBank/DDBJ databases">
        <title>Vibrio sp. isolated from China Sea.</title>
        <authorList>
            <person name="Li Y."/>
        </authorList>
    </citation>
    <scope>NUCLEOTIDE SEQUENCE [LARGE SCALE GENOMIC DNA]</scope>
    <source>
        <strain evidence="2 3">BEI207</strain>
    </source>
</reference>